<name>A0A1G7CF01_9BURK</name>
<dbReference type="AlphaFoldDB" id="A0A1G7CF01"/>
<reference evidence="3" key="1">
    <citation type="submission" date="2016-09" db="EMBL/GenBank/DDBJ databases">
        <authorList>
            <person name="Varghese N."/>
            <person name="Submissions S."/>
        </authorList>
    </citation>
    <scope>NUCLEOTIDE SEQUENCE [LARGE SCALE GENOMIC DNA]</scope>
    <source>
        <strain evidence="3">TNe-862</strain>
    </source>
</reference>
<dbReference type="Proteomes" id="UP000198908">
    <property type="component" value="Unassembled WGS sequence"/>
</dbReference>
<feature type="region of interest" description="Disordered" evidence="1">
    <location>
        <begin position="212"/>
        <end position="265"/>
    </location>
</feature>
<evidence type="ECO:0000313" key="2">
    <source>
        <dbReference type="EMBL" id="SDE37320.1"/>
    </source>
</evidence>
<organism evidence="2 3">
    <name type="scientific">Paraburkholderia lycopersici</name>
    <dbReference type="NCBI Taxonomy" id="416944"/>
    <lineage>
        <taxon>Bacteria</taxon>
        <taxon>Pseudomonadati</taxon>
        <taxon>Pseudomonadota</taxon>
        <taxon>Betaproteobacteria</taxon>
        <taxon>Burkholderiales</taxon>
        <taxon>Burkholderiaceae</taxon>
        <taxon>Paraburkholderia</taxon>
    </lineage>
</organism>
<evidence type="ECO:0000256" key="1">
    <source>
        <dbReference type="SAM" id="MobiDB-lite"/>
    </source>
</evidence>
<accession>A0A1G7CF01</accession>
<keyword evidence="3" id="KW-1185">Reference proteome</keyword>
<dbReference type="EMBL" id="FMYQ01000044">
    <property type="protein sequence ID" value="SDE37320.1"/>
    <property type="molecule type" value="Genomic_DNA"/>
</dbReference>
<gene>
    <name evidence="2" type="ORF">SAMN05421548_14435</name>
</gene>
<proteinExistence type="predicted"/>
<evidence type="ECO:0000313" key="3">
    <source>
        <dbReference type="Proteomes" id="UP000198908"/>
    </source>
</evidence>
<sequence>MVNPHPEPGSLEREFESALEVLEARFAARERAIRCHSAESPAVREAQSAYHLARLVLLSCELRLRSRGVTHPSAHRRSISTLIYSPSEAFRNSLTLLLRAYGYHTASVGTLPALRCAIQDQPCAAIVSCFERRICCEPLFIEGVVWAAQLIPIFMLHSDAGPSTRFTLEHPRIRSVASIESLVDQLDKVIDVGHGAAGSVSQTGGQMQALPMARRGKPGDALDVDESPPHRPPTRGRPPFAADLIAREETRPIPAVNGTRRQTPG</sequence>
<protein>
    <submittedName>
        <fullName evidence="2">Uncharacterized protein</fullName>
    </submittedName>
</protein>